<comment type="caution">
    <text evidence="1">The sequence shown here is derived from an EMBL/GenBank/DDBJ whole genome shotgun (WGS) entry which is preliminary data.</text>
</comment>
<evidence type="ECO:0000313" key="2">
    <source>
        <dbReference type="Proteomes" id="UP000276133"/>
    </source>
</evidence>
<sequence>MEETAAAAADVITFRVDCSLVGPGELFVFRNLFINRELDDITSYFCLLGYLTCIQSLDPLAV</sequence>
<proteinExistence type="predicted"/>
<gene>
    <name evidence="1" type="ORF">BpHYR1_012503</name>
</gene>
<dbReference type="AlphaFoldDB" id="A0A3M7SW67"/>
<keyword evidence="2" id="KW-1185">Reference proteome</keyword>
<name>A0A3M7SW67_BRAPC</name>
<dbReference type="Proteomes" id="UP000276133">
    <property type="component" value="Unassembled WGS sequence"/>
</dbReference>
<protein>
    <submittedName>
        <fullName evidence="1">Uncharacterized protein</fullName>
    </submittedName>
</protein>
<organism evidence="1 2">
    <name type="scientific">Brachionus plicatilis</name>
    <name type="common">Marine rotifer</name>
    <name type="synonym">Brachionus muelleri</name>
    <dbReference type="NCBI Taxonomy" id="10195"/>
    <lineage>
        <taxon>Eukaryota</taxon>
        <taxon>Metazoa</taxon>
        <taxon>Spiralia</taxon>
        <taxon>Gnathifera</taxon>
        <taxon>Rotifera</taxon>
        <taxon>Eurotatoria</taxon>
        <taxon>Monogononta</taxon>
        <taxon>Pseudotrocha</taxon>
        <taxon>Ploima</taxon>
        <taxon>Brachionidae</taxon>
        <taxon>Brachionus</taxon>
    </lineage>
</organism>
<dbReference type="EMBL" id="REGN01000698">
    <property type="protein sequence ID" value="RNA39897.1"/>
    <property type="molecule type" value="Genomic_DNA"/>
</dbReference>
<accession>A0A3M7SW67</accession>
<reference evidence="1 2" key="1">
    <citation type="journal article" date="2018" name="Sci. Rep.">
        <title>Genomic signatures of local adaptation to the degree of environmental predictability in rotifers.</title>
        <authorList>
            <person name="Franch-Gras L."/>
            <person name="Hahn C."/>
            <person name="Garcia-Roger E.M."/>
            <person name="Carmona M.J."/>
            <person name="Serra M."/>
            <person name="Gomez A."/>
        </authorList>
    </citation>
    <scope>NUCLEOTIDE SEQUENCE [LARGE SCALE GENOMIC DNA]</scope>
    <source>
        <strain evidence="1">HYR1</strain>
    </source>
</reference>
<evidence type="ECO:0000313" key="1">
    <source>
        <dbReference type="EMBL" id="RNA39897.1"/>
    </source>
</evidence>